<dbReference type="SMART" id="SM00387">
    <property type="entry name" value="HATPase_c"/>
    <property type="match status" value="1"/>
</dbReference>
<dbReference type="CDD" id="cd00082">
    <property type="entry name" value="HisKA"/>
    <property type="match status" value="1"/>
</dbReference>
<dbReference type="SMART" id="SM00091">
    <property type="entry name" value="PAS"/>
    <property type="match status" value="1"/>
</dbReference>
<feature type="domain" description="Histidine kinase" evidence="16">
    <location>
        <begin position="511"/>
        <end position="721"/>
    </location>
</feature>
<dbReference type="PANTHER" id="PTHR42878:SF15">
    <property type="entry name" value="BACTERIOPHYTOCHROME"/>
    <property type="match status" value="1"/>
</dbReference>
<dbReference type="InterPro" id="IPR036890">
    <property type="entry name" value="HATPase_C_sf"/>
</dbReference>
<dbReference type="FunFam" id="3.30.565.10:FF:000006">
    <property type="entry name" value="Sensor histidine kinase WalK"/>
    <property type="match status" value="1"/>
</dbReference>
<feature type="domain" description="PAS" evidence="17">
    <location>
        <begin position="357"/>
        <end position="426"/>
    </location>
</feature>
<evidence type="ECO:0000256" key="12">
    <source>
        <dbReference type="ARBA" id="ARBA00023012"/>
    </source>
</evidence>
<dbReference type="PROSITE" id="PS50109">
    <property type="entry name" value="HIS_KIN"/>
    <property type="match status" value="1"/>
</dbReference>
<keyword evidence="8" id="KW-0547">Nucleotide-binding</keyword>
<evidence type="ECO:0000259" key="18">
    <source>
        <dbReference type="PROSITE" id="PS50113"/>
    </source>
</evidence>
<gene>
    <name evidence="19" type="ordered locus">Nwat_1360</name>
</gene>
<dbReference type="PROSITE" id="PS50113">
    <property type="entry name" value="PAC"/>
    <property type="match status" value="1"/>
</dbReference>
<dbReference type="InterPro" id="IPR003661">
    <property type="entry name" value="HisK_dim/P_dom"/>
</dbReference>
<dbReference type="InterPro" id="IPR004358">
    <property type="entry name" value="Sig_transdc_His_kin-like_C"/>
</dbReference>
<dbReference type="Gene3D" id="3.30.450.20">
    <property type="entry name" value="PAS domain"/>
    <property type="match status" value="3"/>
</dbReference>
<comment type="subcellular location">
    <subcellularLocation>
        <location evidence="2">Cell membrane</location>
        <topology evidence="2">Multi-pass membrane protein</topology>
    </subcellularLocation>
</comment>
<keyword evidence="10" id="KW-0067">ATP-binding</keyword>
<reference evidence="19 20" key="1">
    <citation type="submission" date="2010-06" db="EMBL/GenBank/DDBJ databases">
        <title>Complete sequence of chromosome of Nitrosococcus watsoni C-113.</title>
        <authorList>
            <consortium name="US DOE Joint Genome Institute"/>
            <person name="Lucas S."/>
            <person name="Copeland A."/>
            <person name="Lapidus A."/>
            <person name="Cheng J.-F."/>
            <person name="Bruce D."/>
            <person name="Goodwin L."/>
            <person name="Pitluck S."/>
            <person name="Malfatti S.A."/>
            <person name="Chain P.S.G."/>
            <person name="Land M."/>
            <person name="Hauser L."/>
            <person name="Kyrpides N."/>
            <person name="Ivanova N."/>
            <person name="Cambell M.A."/>
            <person name="Heidelberg J.F."/>
            <person name="Klotz M.G."/>
            <person name="Woyke T."/>
        </authorList>
    </citation>
    <scope>NUCLEOTIDE SEQUENCE [LARGE SCALE GENOMIC DNA]</scope>
    <source>
        <strain evidence="19 20">C-113</strain>
    </source>
</reference>
<evidence type="ECO:0000256" key="9">
    <source>
        <dbReference type="ARBA" id="ARBA00022777"/>
    </source>
</evidence>
<evidence type="ECO:0000256" key="4">
    <source>
        <dbReference type="ARBA" id="ARBA00022475"/>
    </source>
</evidence>
<evidence type="ECO:0000256" key="6">
    <source>
        <dbReference type="ARBA" id="ARBA00022679"/>
    </source>
</evidence>
<dbReference type="GO" id="GO:0005524">
    <property type="term" value="F:ATP binding"/>
    <property type="evidence" value="ECO:0007669"/>
    <property type="project" value="UniProtKB-KW"/>
</dbReference>
<evidence type="ECO:0000256" key="7">
    <source>
        <dbReference type="ARBA" id="ARBA00022692"/>
    </source>
</evidence>
<evidence type="ECO:0000256" key="11">
    <source>
        <dbReference type="ARBA" id="ARBA00022989"/>
    </source>
</evidence>
<sequence>MSMSIRQLPWKRFSLVFFPLAGLTTLAFISLYQAELKTIQALAELSEKDSLTLLKEEICDEFDAIQSALLFLSRHQALKDLLAGTGSEQRLAQDYVIFLGSRERYDQIRLLDLQGKEWVRVNFNGGQPNIVPPQQLQNKEARDYFQKALQLQPGEIYLSPLNLNTERGLIEQPLKPTVRAIIALFDKQRRKQGILVLNYRGSHLLDKLRLAVQSTKKVLWLVKGSGLWLWKSNAGQKQGAIYLEKDKQAFAVAYPEIWARIQQNKEGQFYAREELFTYTTITPLVRTSPRAAKLYSSIHWKLISRLPLPILSTAATARIQRLLLLYSLFLGVFLIVAGRLAYVHQRRQRDTQAVRLSEARFRSLFEAVPDGIVIADSNGQLLLVNAQVEKLFGYSRKELIGQKIEILLPEQHRKAQAIYRQLYTRDNTITRPMGVRLELYGRRKDGTTFPAEINVSPLNKKEIYFSIISTIRDISERRKTENKIRALNQKLQQHVTKLSTVNKELEAFSYSVSHDLRAPLRSIDGFSQALLEDYEDKLDREGQGYLQRVRAATQRMGRLIDDLLQLSRISRVEMIPQKVDLSRLAQEIATTLRTEEPQRQVEFCIGQDLTASGDSRLLRILLDNLLGNAWKFSANQPQARITLGMLAKEGKPVFFVRDNGAGFDMRYIDKLFDPFQRLHGANEYPGTGIGLATAQRVVHRHGGQIWAEGQINQEATFYFTL</sequence>
<name>D8K5V1_NITWC</name>
<dbReference type="Gene3D" id="1.10.287.130">
    <property type="match status" value="1"/>
</dbReference>
<evidence type="ECO:0000256" key="5">
    <source>
        <dbReference type="ARBA" id="ARBA00022553"/>
    </source>
</evidence>
<evidence type="ECO:0000256" key="14">
    <source>
        <dbReference type="SAM" id="Coils"/>
    </source>
</evidence>
<dbReference type="STRING" id="105559.Nwat_1360"/>
<dbReference type="InterPro" id="IPR050351">
    <property type="entry name" value="BphY/WalK/GraS-like"/>
</dbReference>
<dbReference type="InterPro" id="IPR035965">
    <property type="entry name" value="PAS-like_dom_sf"/>
</dbReference>
<dbReference type="Pfam" id="PF02518">
    <property type="entry name" value="HATPase_c"/>
    <property type="match status" value="1"/>
</dbReference>
<dbReference type="InterPro" id="IPR005467">
    <property type="entry name" value="His_kinase_dom"/>
</dbReference>
<dbReference type="NCBIfam" id="TIGR00229">
    <property type="entry name" value="sensory_box"/>
    <property type="match status" value="1"/>
</dbReference>
<proteinExistence type="predicted"/>
<keyword evidence="13 15" id="KW-0472">Membrane</keyword>
<dbReference type="GO" id="GO:0030295">
    <property type="term" value="F:protein kinase activator activity"/>
    <property type="evidence" value="ECO:0007669"/>
    <property type="project" value="TreeGrafter"/>
</dbReference>
<dbReference type="Pfam" id="PF21623">
    <property type="entry name" value="HK_sensor_dom_bact"/>
    <property type="match status" value="1"/>
</dbReference>
<dbReference type="eggNOG" id="COG4251">
    <property type="taxonomic scope" value="Bacteria"/>
</dbReference>
<dbReference type="SUPFAM" id="SSF103190">
    <property type="entry name" value="Sensory domain-like"/>
    <property type="match status" value="2"/>
</dbReference>
<dbReference type="SUPFAM" id="SSF55785">
    <property type="entry name" value="PYP-like sensor domain (PAS domain)"/>
    <property type="match status" value="1"/>
</dbReference>
<protein>
    <recommendedName>
        <fullName evidence="3">histidine kinase</fullName>
        <ecNumber evidence="3">2.7.13.3</ecNumber>
    </recommendedName>
</protein>
<dbReference type="InterPro" id="IPR048760">
    <property type="entry name" value="VP0354-like_sensor_dom"/>
</dbReference>
<keyword evidence="7 15" id="KW-0812">Transmembrane</keyword>
<keyword evidence="12" id="KW-0902">Two-component regulatory system</keyword>
<feature type="domain" description="PAC" evidence="18">
    <location>
        <begin position="435"/>
        <end position="486"/>
    </location>
</feature>
<dbReference type="InterPro" id="IPR000700">
    <property type="entry name" value="PAS-assoc_C"/>
</dbReference>
<dbReference type="Gene3D" id="3.30.565.10">
    <property type="entry name" value="Histidine kinase-like ATPase, C-terminal domain"/>
    <property type="match status" value="1"/>
</dbReference>
<evidence type="ECO:0000259" key="17">
    <source>
        <dbReference type="PROSITE" id="PS50112"/>
    </source>
</evidence>
<dbReference type="KEGG" id="nwa:Nwat_1360"/>
<dbReference type="InterPro" id="IPR036097">
    <property type="entry name" value="HisK_dim/P_sf"/>
</dbReference>
<dbReference type="GO" id="GO:0005886">
    <property type="term" value="C:plasma membrane"/>
    <property type="evidence" value="ECO:0007669"/>
    <property type="project" value="UniProtKB-SubCell"/>
</dbReference>
<evidence type="ECO:0000256" key="1">
    <source>
        <dbReference type="ARBA" id="ARBA00000085"/>
    </source>
</evidence>
<keyword evidence="5" id="KW-0597">Phosphoprotein</keyword>
<dbReference type="InterPro" id="IPR000014">
    <property type="entry name" value="PAS"/>
</dbReference>
<feature type="coiled-coil region" evidence="14">
    <location>
        <begin position="477"/>
        <end position="504"/>
    </location>
</feature>
<dbReference type="HOGENOM" id="CLU_016689_0_0_6"/>
<dbReference type="EC" id="2.7.13.3" evidence="3"/>
<comment type="catalytic activity">
    <reaction evidence="1">
        <text>ATP + protein L-histidine = ADP + protein N-phospho-L-histidine.</text>
        <dbReference type="EC" id="2.7.13.3"/>
    </reaction>
</comment>
<dbReference type="FunFam" id="1.10.287.130:FF:000070">
    <property type="entry name" value="Histidine kinase sensor protein"/>
    <property type="match status" value="1"/>
</dbReference>
<dbReference type="GO" id="GO:0000155">
    <property type="term" value="F:phosphorelay sensor kinase activity"/>
    <property type="evidence" value="ECO:0007669"/>
    <property type="project" value="InterPro"/>
</dbReference>
<dbReference type="AlphaFoldDB" id="D8K5V1"/>
<dbReference type="Proteomes" id="UP000000393">
    <property type="component" value="Chromosome"/>
</dbReference>
<keyword evidence="4" id="KW-1003">Cell membrane</keyword>
<keyword evidence="20" id="KW-1185">Reference proteome</keyword>
<dbReference type="EMBL" id="CP002086">
    <property type="protein sequence ID" value="ADJ28278.1"/>
    <property type="molecule type" value="Genomic_DNA"/>
</dbReference>
<evidence type="ECO:0000256" key="8">
    <source>
        <dbReference type="ARBA" id="ARBA00022741"/>
    </source>
</evidence>
<evidence type="ECO:0000259" key="16">
    <source>
        <dbReference type="PROSITE" id="PS50109"/>
    </source>
</evidence>
<evidence type="ECO:0000256" key="2">
    <source>
        <dbReference type="ARBA" id="ARBA00004651"/>
    </source>
</evidence>
<dbReference type="CDD" id="cd00130">
    <property type="entry name" value="PAS"/>
    <property type="match status" value="1"/>
</dbReference>
<dbReference type="GO" id="GO:0007234">
    <property type="term" value="P:osmosensory signaling via phosphorelay pathway"/>
    <property type="evidence" value="ECO:0007669"/>
    <property type="project" value="TreeGrafter"/>
</dbReference>
<dbReference type="InterPro" id="IPR003594">
    <property type="entry name" value="HATPase_dom"/>
</dbReference>
<evidence type="ECO:0000256" key="10">
    <source>
        <dbReference type="ARBA" id="ARBA00022840"/>
    </source>
</evidence>
<keyword evidence="6" id="KW-0808">Transferase</keyword>
<organism evidence="19 20">
    <name type="scientific">Nitrosococcus watsoni (strain C-113)</name>
    <dbReference type="NCBI Taxonomy" id="105559"/>
    <lineage>
        <taxon>Bacteria</taxon>
        <taxon>Pseudomonadati</taxon>
        <taxon>Pseudomonadota</taxon>
        <taxon>Gammaproteobacteria</taxon>
        <taxon>Chromatiales</taxon>
        <taxon>Chromatiaceae</taxon>
        <taxon>Nitrosococcus</taxon>
    </lineage>
</organism>
<keyword evidence="14" id="KW-0175">Coiled coil</keyword>
<dbReference type="PRINTS" id="PR00344">
    <property type="entry name" value="BCTRLSENSOR"/>
</dbReference>
<accession>D8K5V1</accession>
<feature type="transmembrane region" description="Helical" evidence="15">
    <location>
        <begin position="323"/>
        <end position="342"/>
    </location>
</feature>
<dbReference type="Pfam" id="PF13426">
    <property type="entry name" value="PAS_9"/>
    <property type="match status" value="1"/>
</dbReference>
<evidence type="ECO:0000256" key="15">
    <source>
        <dbReference type="SAM" id="Phobius"/>
    </source>
</evidence>
<dbReference type="eggNOG" id="COG3852">
    <property type="taxonomic scope" value="Bacteria"/>
</dbReference>
<evidence type="ECO:0000256" key="3">
    <source>
        <dbReference type="ARBA" id="ARBA00012438"/>
    </source>
</evidence>
<dbReference type="GO" id="GO:0000156">
    <property type="term" value="F:phosphorelay response regulator activity"/>
    <property type="evidence" value="ECO:0007669"/>
    <property type="project" value="TreeGrafter"/>
</dbReference>
<evidence type="ECO:0000313" key="20">
    <source>
        <dbReference type="Proteomes" id="UP000000393"/>
    </source>
</evidence>
<dbReference type="SUPFAM" id="SSF55874">
    <property type="entry name" value="ATPase domain of HSP90 chaperone/DNA topoisomerase II/histidine kinase"/>
    <property type="match status" value="1"/>
</dbReference>
<dbReference type="SUPFAM" id="SSF47384">
    <property type="entry name" value="Homodimeric domain of signal transducing histidine kinase"/>
    <property type="match status" value="1"/>
</dbReference>
<dbReference type="PANTHER" id="PTHR42878">
    <property type="entry name" value="TWO-COMPONENT HISTIDINE KINASE"/>
    <property type="match status" value="1"/>
</dbReference>
<evidence type="ECO:0000256" key="13">
    <source>
        <dbReference type="ARBA" id="ARBA00023136"/>
    </source>
</evidence>
<keyword evidence="9 19" id="KW-0418">Kinase</keyword>
<dbReference type="Pfam" id="PF00512">
    <property type="entry name" value="HisKA"/>
    <property type="match status" value="1"/>
</dbReference>
<evidence type="ECO:0000313" key="19">
    <source>
        <dbReference type="EMBL" id="ADJ28278.1"/>
    </source>
</evidence>
<dbReference type="SMART" id="SM00388">
    <property type="entry name" value="HisKA"/>
    <property type="match status" value="1"/>
</dbReference>
<dbReference type="InterPro" id="IPR029151">
    <property type="entry name" value="Sensor-like_sf"/>
</dbReference>
<dbReference type="PROSITE" id="PS50112">
    <property type="entry name" value="PAS"/>
    <property type="match status" value="1"/>
</dbReference>
<keyword evidence="11 15" id="KW-1133">Transmembrane helix</keyword>